<dbReference type="InterPro" id="IPR045055">
    <property type="entry name" value="DNA2/NAM7-like"/>
</dbReference>
<feature type="non-terminal residue" evidence="5">
    <location>
        <position position="1"/>
    </location>
</feature>
<dbReference type="Pfam" id="PF13086">
    <property type="entry name" value="AAA_11"/>
    <property type="match status" value="2"/>
</dbReference>
<dbReference type="InterPro" id="IPR027417">
    <property type="entry name" value="P-loop_NTPase"/>
</dbReference>
<comment type="caution">
    <text evidence="5">The sequence shown here is derived from an EMBL/GenBank/DDBJ whole genome shotgun (WGS) entry which is preliminary data.</text>
</comment>
<sequence>GRGGRPWDRRPSSGFDDSFSRGRGGYRGGGRGDRGGGDRGRGYDRGRSSGPGRGEGRGRGDGGYSGGRGGRGRPRTFRIQNYVDYDNADELTLRLTSSITEFKEFVDDVFMDPKDATKLLKILEKVVSSDLHRESVQNILVTICTSHFLDTHLINLITHLRSNMDLDFLFDSKVKETAETIQRMHLLLTHVCRKLPSYASKGSLLLSFLNCQQHIISFLRQHRPSLEKDLQDLKEDCDRAMTMMHDVSQRQERGARRKRGPNEDDEIPPEDFNTLPIFPEGRDMDWSEKPFLRSNKAEGAFKDVHHYLDVQFRLLREDYIRPLREGIREYRRMREKGEQVKKNSDLRLYHRVQVIGLACKEALEHRVQFDISHMKHVRWQSSKRLLYGSLVCLSVDDFENISFAIVTNRDIKDLENGIIQIRFESGIEDVLDSTAGDVFTMAETTAYFEAYRHVLEGLQEMQQNFPLAPYIVECQKNVKPPKYVYSSGGLARMDLRSLLHERSRFPASAVSVVNTKMWPPLEETAFDESQYKAVQTALTKELAIIQGPPGTGKTYVGLKVAKVLLENREVWMPGGKSLPILVVCYTNHALDQFLEGILEFLPKGIVRVGSRCKNPSLEEFNLKQIRSQIRREKKTSLSVHNSIRDCFKALCGLREQVERVSSRLEASTKGVVSEKALQFTMPDYHYQSLVSRPSYDGMGKPLSVMMDWLTSDMTSWDQEMDTVMYGQLVEEVMSQILEGSDTSFDMATVSQDNIHSLHPKVRAQLYRSWKDRAVHQLQQQVEAAVAAGKDPTQFVELQDLARHEILPDSVLLGAVHRTLYVAIRARILQLQPARKQQQYGQQDLSDYCIRTWLGIPWSPDLGVLQDTLDQLTEDDPEAGDEDKLNVEEEADLVQRERQLDDDDDRDLFDFGVRKSYTVKDAMADLGVVDAKSKRGQAADPGGWMMTPHQKKQQAKKIQHLLKSATAMSEAEAGRVTDVWSTSLKLQDRVRLYLYWLQKYQRDLKNSIKLQADDYAKEARRMRELRFGEDQEILREATVIGMTTTGAARYRKVLTSVACPIVMLEEAAEVLEAHVVTTLHKSCQHLILIGDHQQLRPSPTVYELCRDFQLDLSLFERLVKNELPHSTLGVQHRMRPEVAELVRHIYPHLQDHDTTLNRPHIRGLEKDVFLLHHEVAEERHDETRSKSNSHEAELCVGLCRYLLQQGYAPDKITILAAYSGQVLALKTLFKKNGTFFQGVRVTAVDNFQGEENDVIILSLVRSNEQGSVGFLSTDNRVCVALSRAKNGMYAFGNFKLLAEKSELWKSIAKTAKQHGQMSDALVLRCENHPGQEIRVSTAKVPVWGRHRCRKKCERKVCDKGHPCTKKCHEECGKCLYKVEKTVPMCGHAAMIECSRDPHTWRCVSRCGGILPCGHQCSGKCGECRQKNSHVSLCTEEVERMWPCGHLVKSACNVVIGDLPCRTPCGAKLDCDHDCPGTCGECLGGRVHVPCKKSCGRVLPGCGHKCSLPCGTKCLPCKQKKCGTACKHSKCNKPCGQPCQPCVEVCPFKCDHKICESVCSEPCEPCVLKCLKKLKCDHICLGFCGERCFCYICEESNFVPLSIDGAVSAEESIRVDRRTNLIKLPQCGHIFRADVLDVYVERKTQTLPPGASLTCPACQKLILDWDCWRYYRILRKRHSSFQEAKTKLIKDTTISKARQEKIMKSMGMLTHNAEAEQSFASKKARQSLGDKGMDVNKAFTLTNQIKLTRVTEMILKVLQDPPSTLANDEFSVKQKTLTLQKVLLKPMNSMTTQRLKELTAETQRLAYMALLVTATYDRHEAQKCLKLLEEGREQPTSEIKIVLSSCQLIDSFWKSKAYDIIDLAILKASPDQDLWDIEHPAMTSRTTVIDRQSSSSQRATSPGRTYSREELLACGSSLPRSRSPNRSGTSDTPAASYRARSPNRMSRSDEPAPVFQFLSQDRRDSLGETVGNPYRSTSPNRTLVDRFGIPVLGDPGELQEVTRPRSPNRMRRRAPSLEDLYPE</sequence>
<dbReference type="PANTHER" id="PTHR10887">
    <property type="entry name" value="DNA2/NAM7 HELICASE FAMILY"/>
    <property type="match status" value="1"/>
</dbReference>
<evidence type="ECO:0008006" key="7">
    <source>
        <dbReference type="Google" id="ProtNLM"/>
    </source>
</evidence>
<keyword evidence="6" id="KW-1185">Reference proteome</keyword>
<dbReference type="FunFam" id="3.40.50.300:FF:001366">
    <property type="entry name" value="ATP binding protein, putative"/>
    <property type="match status" value="1"/>
</dbReference>
<protein>
    <recommendedName>
        <fullName evidence="7">NFX1-type zinc finger-containing protein 1</fullName>
    </recommendedName>
</protein>
<evidence type="ECO:0000313" key="6">
    <source>
        <dbReference type="Proteomes" id="UP001519460"/>
    </source>
</evidence>
<feature type="region of interest" description="Disordered" evidence="1">
    <location>
        <begin position="1992"/>
        <end position="2021"/>
    </location>
</feature>
<dbReference type="PANTHER" id="PTHR10887:SF341">
    <property type="entry name" value="NFX1-TYPE ZINC FINGER-CONTAINING PROTEIN 1"/>
    <property type="match status" value="1"/>
</dbReference>
<reference evidence="5 6" key="1">
    <citation type="journal article" date="2023" name="Sci. Data">
        <title>Genome assembly of the Korean intertidal mud-creeper Batillaria attramentaria.</title>
        <authorList>
            <person name="Patra A.K."/>
            <person name="Ho P.T."/>
            <person name="Jun S."/>
            <person name="Lee S.J."/>
            <person name="Kim Y."/>
            <person name="Won Y.J."/>
        </authorList>
    </citation>
    <scope>NUCLEOTIDE SEQUENCE [LARGE SCALE GENOMIC DNA]</scope>
    <source>
        <strain evidence="5">Wonlab-2016</strain>
    </source>
</reference>
<dbReference type="Pfam" id="PF25396">
    <property type="entry name" value="ZNFX1"/>
    <property type="match status" value="1"/>
</dbReference>
<feature type="domain" description="DNA2/NAM7 helicase helicase" evidence="2">
    <location>
        <begin position="526"/>
        <end position="649"/>
    </location>
</feature>
<proteinExistence type="predicted"/>
<feature type="compositionally biased region" description="Polar residues" evidence="1">
    <location>
        <begin position="1884"/>
        <end position="1902"/>
    </location>
</feature>
<dbReference type="Proteomes" id="UP001519460">
    <property type="component" value="Unassembled WGS sequence"/>
</dbReference>
<name>A0ABD0LDJ4_9CAEN</name>
<feature type="compositionally biased region" description="Basic and acidic residues" evidence="1">
    <location>
        <begin position="1"/>
        <end position="11"/>
    </location>
</feature>
<dbReference type="InterPro" id="IPR041677">
    <property type="entry name" value="DNA2/NAM7_AAA_11"/>
</dbReference>
<evidence type="ECO:0000256" key="1">
    <source>
        <dbReference type="SAM" id="MobiDB-lite"/>
    </source>
</evidence>
<feature type="domain" description="DNA2/NAM7 helicase-like C-terminal" evidence="3">
    <location>
        <begin position="1109"/>
        <end position="1292"/>
    </location>
</feature>
<dbReference type="Gene3D" id="3.40.50.300">
    <property type="entry name" value="P-loop containing nucleotide triphosphate hydrolases"/>
    <property type="match status" value="3"/>
</dbReference>
<evidence type="ECO:0000259" key="3">
    <source>
        <dbReference type="Pfam" id="PF13087"/>
    </source>
</evidence>
<dbReference type="Pfam" id="PF13087">
    <property type="entry name" value="AAA_12"/>
    <property type="match status" value="1"/>
</dbReference>
<gene>
    <name evidence="5" type="ORF">BaRGS_00011037</name>
</gene>
<dbReference type="CDD" id="cd06008">
    <property type="entry name" value="NF-X1-zinc-finger"/>
    <property type="match status" value="1"/>
</dbReference>
<feature type="compositionally biased region" description="Low complexity" evidence="1">
    <location>
        <begin position="1914"/>
        <end position="1925"/>
    </location>
</feature>
<evidence type="ECO:0000259" key="4">
    <source>
        <dbReference type="Pfam" id="PF25396"/>
    </source>
</evidence>
<feature type="region of interest" description="Disordered" evidence="1">
    <location>
        <begin position="1884"/>
        <end position="1979"/>
    </location>
</feature>
<dbReference type="EMBL" id="JACVVK020000056">
    <property type="protein sequence ID" value="KAK7497642.1"/>
    <property type="molecule type" value="Genomic_DNA"/>
</dbReference>
<evidence type="ECO:0000313" key="5">
    <source>
        <dbReference type="EMBL" id="KAK7497642.1"/>
    </source>
</evidence>
<evidence type="ECO:0000259" key="2">
    <source>
        <dbReference type="Pfam" id="PF13086"/>
    </source>
</evidence>
<dbReference type="InterPro" id="IPR047187">
    <property type="entry name" value="SF1_C_Upf1"/>
</dbReference>
<accession>A0ABD0LDJ4</accession>
<dbReference type="InterPro" id="IPR041679">
    <property type="entry name" value="DNA2/NAM7-like_C"/>
</dbReference>
<dbReference type="InterPro" id="IPR057373">
    <property type="entry name" value="ZNFX1"/>
</dbReference>
<feature type="region of interest" description="Disordered" evidence="1">
    <location>
        <begin position="246"/>
        <end position="274"/>
    </location>
</feature>
<organism evidence="5 6">
    <name type="scientific">Batillaria attramentaria</name>
    <dbReference type="NCBI Taxonomy" id="370345"/>
    <lineage>
        <taxon>Eukaryota</taxon>
        <taxon>Metazoa</taxon>
        <taxon>Spiralia</taxon>
        <taxon>Lophotrochozoa</taxon>
        <taxon>Mollusca</taxon>
        <taxon>Gastropoda</taxon>
        <taxon>Caenogastropoda</taxon>
        <taxon>Sorbeoconcha</taxon>
        <taxon>Cerithioidea</taxon>
        <taxon>Batillariidae</taxon>
        <taxon>Batillaria</taxon>
    </lineage>
</organism>
<feature type="region of interest" description="Disordered" evidence="1">
    <location>
        <begin position="1"/>
        <end position="75"/>
    </location>
</feature>
<feature type="compositionally biased region" description="Basic and acidic residues" evidence="1">
    <location>
        <begin position="30"/>
        <end position="47"/>
    </location>
</feature>
<dbReference type="SUPFAM" id="SSF52540">
    <property type="entry name" value="P-loop containing nucleoside triphosphate hydrolases"/>
    <property type="match status" value="1"/>
</dbReference>
<feature type="domain" description="DNA2/NAM7 helicase helicase" evidence="2">
    <location>
        <begin position="949"/>
        <end position="1096"/>
    </location>
</feature>
<feature type="domain" description="ZNFX1" evidence="4">
    <location>
        <begin position="341"/>
        <end position="445"/>
    </location>
</feature>
<dbReference type="CDD" id="cd17936">
    <property type="entry name" value="EEXXEc_NFX1"/>
    <property type="match status" value="1"/>
</dbReference>
<dbReference type="CDD" id="cd18808">
    <property type="entry name" value="SF1_C_Upf1"/>
    <property type="match status" value="1"/>
</dbReference>